<evidence type="ECO:0000313" key="4">
    <source>
        <dbReference type="Proteomes" id="UP001597549"/>
    </source>
</evidence>
<protein>
    <submittedName>
        <fullName evidence="3">Uncharacterized protein</fullName>
    </submittedName>
</protein>
<organism evidence="3 4">
    <name type="scientific">Flavobacterium ardleyense</name>
    <dbReference type="NCBI Taxonomy" id="2038737"/>
    <lineage>
        <taxon>Bacteria</taxon>
        <taxon>Pseudomonadati</taxon>
        <taxon>Bacteroidota</taxon>
        <taxon>Flavobacteriia</taxon>
        <taxon>Flavobacteriales</taxon>
        <taxon>Flavobacteriaceae</taxon>
        <taxon>Flavobacterium</taxon>
    </lineage>
</organism>
<keyword evidence="4" id="KW-1185">Reference proteome</keyword>
<gene>
    <name evidence="3" type="ORF">ACFSX9_13110</name>
</gene>
<keyword evidence="2" id="KW-0472">Membrane</keyword>
<reference evidence="4" key="1">
    <citation type="journal article" date="2019" name="Int. J. Syst. Evol. Microbiol.">
        <title>The Global Catalogue of Microorganisms (GCM) 10K type strain sequencing project: providing services to taxonomists for standard genome sequencing and annotation.</title>
        <authorList>
            <consortium name="The Broad Institute Genomics Platform"/>
            <consortium name="The Broad Institute Genome Sequencing Center for Infectious Disease"/>
            <person name="Wu L."/>
            <person name="Ma J."/>
        </authorList>
    </citation>
    <scope>NUCLEOTIDE SEQUENCE [LARGE SCALE GENOMIC DNA]</scope>
    <source>
        <strain evidence="4">KCTC 52644</strain>
    </source>
</reference>
<sequence length="162" mass="19147">MTNREYKKSFEDEVDWTIIDQLHSATSRFSTASIELKKMFIILIGISIPAIIKLTDSKLDESLFVTIYVLTFTFWYLDGFTYFYQENLRAKMDERFEKLKRKNTVSPTEDENSETDEYTLPDNRKKSDRRSRAFLNSSVRIYQIFFILNTIAFVLFIKGLIG</sequence>
<feature type="region of interest" description="Disordered" evidence="1">
    <location>
        <begin position="103"/>
        <end position="124"/>
    </location>
</feature>
<feature type="transmembrane region" description="Helical" evidence="2">
    <location>
        <begin position="36"/>
        <end position="52"/>
    </location>
</feature>
<dbReference type="Proteomes" id="UP001597549">
    <property type="component" value="Unassembled WGS sequence"/>
</dbReference>
<feature type="transmembrane region" description="Helical" evidence="2">
    <location>
        <begin position="139"/>
        <end position="161"/>
    </location>
</feature>
<name>A0ABW5ZB02_9FLAO</name>
<keyword evidence="2" id="KW-0812">Transmembrane</keyword>
<feature type="transmembrane region" description="Helical" evidence="2">
    <location>
        <begin position="64"/>
        <end position="84"/>
    </location>
</feature>
<keyword evidence="2" id="KW-1133">Transmembrane helix</keyword>
<feature type="compositionally biased region" description="Acidic residues" evidence="1">
    <location>
        <begin position="108"/>
        <end position="119"/>
    </location>
</feature>
<comment type="caution">
    <text evidence="3">The sequence shown here is derived from an EMBL/GenBank/DDBJ whole genome shotgun (WGS) entry which is preliminary data.</text>
</comment>
<dbReference type="RefSeq" id="WP_379808408.1">
    <property type="nucleotide sequence ID" value="NZ_JBHUOL010000019.1"/>
</dbReference>
<accession>A0ABW5ZB02</accession>
<evidence type="ECO:0000313" key="3">
    <source>
        <dbReference type="EMBL" id="MFD2909670.1"/>
    </source>
</evidence>
<proteinExistence type="predicted"/>
<dbReference type="EMBL" id="JBHUOL010000019">
    <property type="protein sequence ID" value="MFD2909670.1"/>
    <property type="molecule type" value="Genomic_DNA"/>
</dbReference>
<evidence type="ECO:0000256" key="2">
    <source>
        <dbReference type="SAM" id="Phobius"/>
    </source>
</evidence>
<evidence type="ECO:0000256" key="1">
    <source>
        <dbReference type="SAM" id="MobiDB-lite"/>
    </source>
</evidence>